<dbReference type="Pfam" id="PF16573">
    <property type="entry name" value="CLP1_N"/>
    <property type="match status" value="1"/>
</dbReference>
<dbReference type="Gene3D" id="2.40.30.330">
    <property type="entry name" value="Pre-mRNA cleavage complex subunit Clp1, C-terminal domain"/>
    <property type="match status" value="1"/>
</dbReference>
<dbReference type="PANTHER" id="PTHR12755:SF19">
    <property type="entry name" value="PROTEIN CLP1 HOMOLOG 5"/>
    <property type="match status" value="1"/>
</dbReference>
<dbReference type="Pfam" id="PF16575">
    <property type="entry name" value="CLP1_P"/>
    <property type="match status" value="1"/>
</dbReference>
<evidence type="ECO:0000256" key="5">
    <source>
        <dbReference type="ARBA" id="ARBA00023242"/>
    </source>
</evidence>
<dbReference type="AlphaFoldDB" id="A0A6D2KSM2"/>
<dbReference type="SUPFAM" id="SSF52540">
    <property type="entry name" value="P-loop containing nucleoside triphosphate hydrolases"/>
    <property type="match status" value="1"/>
</dbReference>
<keyword evidence="3" id="KW-0547">Nucleotide-binding</keyword>
<evidence type="ECO:0000256" key="2">
    <source>
        <dbReference type="ARBA" id="ARBA00022664"/>
    </source>
</evidence>
<keyword evidence="4" id="KW-0067">ATP-binding</keyword>
<accession>A0A6D2KSM2</accession>
<evidence type="ECO:0000256" key="1">
    <source>
        <dbReference type="ARBA" id="ARBA00004123"/>
    </source>
</evidence>
<dbReference type="FunFam" id="2.60.120.1030:FF:000001">
    <property type="entry name" value="Protein CLP1 homolog 5"/>
    <property type="match status" value="1"/>
</dbReference>
<evidence type="ECO:0000256" key="4">
    <source>
        <dbReference type="ARBA" id="ARBA00022840"/>
    </source>
</evidence>
<dbReference type="GO" id="GO:0006388">
    <property type="term" value="P:tRNA splicing, via endonucleolytic cleavage and ligation"/>
    <property type="evidence" value="ECO:0007669"/>
    <property type="project" value="TreeGrafter"/>
</dbReference>
<evidence type="ECO:0000313" key="9">
    <source>
        <dbReference type="EMBL" id="CAA7055356.1"/>
    </source>
</evidence>
<dbReference type="InterPro" id="IPR038239">
    <property type="entry name" value="Clp1_N_sf"/>
</dbReference>
<evidence type="ECO:0000259" key="6">
    <source>
        <dbReference type="Pfam" id="PF06807"/>
    </source>
</evidence>
<dbReference type="EMBL" id="CACVBM020001607">
    <property type="protein sequence ID" value="CAA7055356.1"/>
    <property type="molecule type" value="Genomic_DNA"/>
</dbReference>
<evidence type="ECO:0000259" key="8">
    <source>
        <dbReference type="Pfam" id="PF16575"/>
    </source>
</evidence>
<dbReference type="GO" id="GO:0031124">
    <property type="term" value="P:mRNA 3'-end processing"/>
    <property type="evidence" value="ECO:0007669"/>
    <property type="project" value="InterPro"/>
</dbReference>
<evidence type="ECO:0008006" key="11">
    <source>
        <dbReference type="Google" id="ProtNLM"/>
    </source>
</evidence>
<keyword evidence="2" id="KW-0507">mRNA processing</keyword>
<dbReference type="InterPro" id="IPR027417">
    <property type="entry name" value="P-loop_NTPase"/>
</dbReference>
<keyword evidence="10" id="KW-1185">Reference proteome</keyword>
<feature type="domain" description="Clp1 N-terminal" evidence="7">
    <location>
        <begin position="31"/>
        <end position="120"/>
    </location>
</feature>
<gene>
    <name evidence="9" type="ORF">MERR_LOCUS42592</name>
</gene>
<dbReference type="Pfam" id="PF06807">
    <property type="entry name" value="Clp1"/>
    <property type="match status" value="1"/>
</dbReference>
<comment type="subcellular location">
    <subcellularLocation>
        <location evidence="1">Nucleus</location>
    </subcellularLocation>
</comment>
<dbReference type="GO" id="GO:0005634">
    <property type="term" value="C:nucleus"/>
    <property type="evidence" value="ECO:0007669"/>
    <property type="project" value="UniProtKB-SubCell"/>
</dbReference>
<organism evidence="9 10">
    <name type="scientific">Microthlaspi erraticum</name>
    <dbReference type="NCBI Taxonomy" id="1685480"/>
    <lineage>
        <taxon>Eukaryota</taxon>
        <taxon>Viridiplantae</taxon>
        <taxon>Streptophyta</taxon>
        <taxon>Embryophyta</taxon>
        <taxon>Tracheophyta</taxon>
        <taxon>Spermatophyta</taxon>
        <taxon>Magnoliopsida</taxon>
        <taxon>eudicotyledons</taxon>
        <taxon>Gunneridae</taxon>
        <taxon>Pentapetalae</taxon>
        <taxon>rosids</taxon>
        <taxon>malvids</taxon>
        <taxon>Brassicales</taxon>
        <taxon>Brassicaceae</taxon>
        <taxon>Coluteocarpeae</taxon>
        <taxon>Microthlaspi</taxon>
    </lineage>
</organism>
<dbReference type="InterPro" id="IPR045116">
    <property type="entry name" value="Clp1/Grc3"/>
</dbReference>
<dbReference type="Proteomes" id="UP000467841">
    <property type="component" value="Unassembled WGS sequence"/>
</dbReference>
<dbReference type="OrthoDB" id="258143at2759"/>
<dbReference type="GO" id="GO:0051731">
    <property type="term" value="F:polynucleotide 5'-hydroxyl-kinase activity"/>
    <property type="evidence" value="ECO:0007669"/>
    <property type="project" value="InterPro"/>
</dbReference>
<dbReference type="Gene3D" id="2.60.120.1030">
    <property type="entry name" value="Clp1, DNA binding domain"/>
    <property type="match status" value="1"/>
</dbReference>
<dbReference type="InterPro" id="IPR032319">
    <property type="entry name" value="CLP1_P"/>
</dbReference>
<protein>
    <recommendedName>
        <fullName evidence="11">Protein CLP1 homolog</fullName>
    </recommendedName>
</protein>
<sequence length="437" mass="48278">MSSYGSTGPSMAKPLMNSDESGHQIRRVVMLKKQTEIRIHVHEISPLKLRVLDGKVEIFGSELPPKAWLTFQPLQQFAVFTWYGATLEIDGVTRSEKTSDETPMMSYLNLHNTLQVQRHHVTSSARYPGSSQGPRVIIVGDTDSGKSTLAKMLLSWAAKDGCKPTFVDLNVGQSSITMTGTIAATSITMPLDPVEGFPANKAIVHYFGHKAANNNIKLYKALVEELAGELEEEFAKNAESRNAGMVIDTMGWTNGLGCELLKHAIRMFNASVVVVLGQEDTLVKDLNRAFKYKKDLQILKLEKSAGVFSRCSTFRKRLRNNSIKKYFHGATNDLTAYTKTAKFSDVQVYQIGDLRGSSRFGQPLKITPVSIDMDLVNKVLAISYAKQPDEIISSIVAGFVCIRDVDIDEETITYISPSVAELPSNILIMGTLTCNET</sequence>
<keyword evidence="5" id="KW-0539">Nucleus</keyword>
<dbReference type="GO" id="GO:0005524">
    <property type="term" value="F:ATP binding"/>
    <property type="evidence" value="ECO:0007669"/>
    <property type="project" value="UniProtKB-KW"/>
</dbReference>
<proteinExistence type="predicted"/>
<feature type="domain" description="Clp1 C-terminal" evidence="6">
    <location>
        <begin position="337"/>
        <end position="433"/>
    </location>
</feature>
<comment type="caution">
    <text evidence="9">The sequence shown here is derived from an EMBL/GenBank/DDBJ whole genome shotgun (WGS) entry which is preliminary data.</text>
</comment>
<dbReference type="PANTHER" id="PTHR12755">
    <property type="entry name" value="CLEAVAGE/POLYADENYLATION FACTOR IA SUBUNIT CLP1P"/>
    <property type="match status" value="1"/>
</dbReference>
<dbReference type="FunFam" id="2.40.30.330:FF:000002">
    <property type="entry name" value="Protein CLP1 homolog"/>
    <property type="match status" value="1"/>
</dbReference>
<evidence type="ECO:0000259" key="7">
    <source>
        <dbReference type="Pfam" id="PF16573"/>
    </source>
</evidence>
<evidence type="ECO:0000256" key="3">
    <source>
        <dbReference type="ARBA" id="ARBA00022741"/>
    </source>
</evidence>
<name>A0A6D2KSM2_9BRAS</name>
<dbReference type="InterPro" id="IPR038238">
    <property type="entry name" value="Clp1_C_sf"/>
</dbReference>
<dbReference type="InterPro" id="IPR010655">
    <property type="entry name" value="Clp1_C"/>
</dbReference>
<reference evidence="9" key="1">
    <citation type="submission" date="2020-01" db="EMBL/GenBank/DDBJ databases">
        <authorList>
            <person name="Mishra B."/>
        </authorList>
    </citation>
    <scope>NUCLEOTIDE SEQUENCE [LARGE SCALE GENOMIC DNA]</scope>
</reference>
<dbReference type="InterPro" id="IPR032324">
    <property type="entry name" value="Clp1_N"/>
</dbReference>
<dbReference type="Gene3D" id="3.40.50.300">
    <property type="entry name" value="P-loop containing nucleotide triphosphate hydrolases"/>
    <property type="match status" value="1"/>
</dbReference>
<evidence type="ECO:0000313" key="10">
    <source>
        <dbReference type="Proteomes" id="UP000467841"/>
    </source>
</evidence>
<feature type="domain" description="Clp1 P-loop" evidence="8">
    <location>
        <begin position="140"/>
        <end position="329"/>
    </location>
</feature>